<reference evidence="2" key="2">
    <citation type="journal article" date="2024" name="Plant">
        <title>Genomic evolution and insights into agronomic trait innovations of Sesamum species.</title>
        <authorList>
            <person name="Miao H."/>
            <person name="Wang L."/>
            <person name="Qu L."/>
            <person name="Liu H."/>
            <person name="Sun Y."/>
            <person name="Le M."/>
            <person name="Wang Q."/>
            <person name="Wei S."/>
            <person name="Zheng Y."/>
            <person name="Lin W."/>
            <person name="Duan Y."/>
            <person name="Cao H."/>
            <person name="Xiong S."/>
            <person name="Wang X."/>
            <person name="Wei L."/>
            <person name="Li C."/>
            <person name="Ma Q."/>
            <person name="Ju M."/>
            <person name="Zhao R."/>
            <person name="Li G."/>
            <person name="Mu C."/>
            <person name="Tian Q."/>
            <person name="Mei H."/>
            <person name="Zhang T."/>
            <person name="Gao T."/>
            <person name="Zhang H."/>
        </authorList>
    </citation>
    <scope>NUCLEOTIDE SEQUENCE</scope>
    <source>
        <strain evidence="2">KEN1</strain>
    </source>
</reference>
<comment type="caution">
    <text evidence="2">The sequence shown here is derived from an EMBL/GenBank/DDBJ whole genome shotgun (WGS) entry which is preliminary data.</text>
</comment>
<dbReference type="Pfam" id="PF24758">
    <property type="entry name" value="LRR_At5g56370"/>
    <property type="match status" value="1"/>
</dbReference>
<sequence length="212" mass="24571">MENCMFYAVEYNVENLKIRAHTERPMVMPRAMVESTSIVSLRLTNGVANSLLLPKSFALLKLKILQLKRFIFSHRNYDGELLLGCPVVEVLVLSHCRMTRCSKLKVLEVNSSSLKKLVIKNWSSPYKCFMKHMINVSAPNLVEFKLQGHIVRLNFNEPCLHVAWFDVRNPSGELLTSKRENRIAQSLFDLLDQITHYTNKRLFLSFDSLWVL</sequence>
<evidence type="ECO:0000259" key="1">
    <source>
        <dbReference type="Pfam" id="PF24758"/>
    </source>
</evidence>
<dbReference type="InterPro" id="IPR050232">
    <property type="entry name" value="FBL13/AtMIF1-like"/>
</dbReference>
<proteinExistence type="predicted"/>
<reference evidence="2" key="1">
    <citation type="submission" date="2020-06" db="EMBL/GenBank/DDBJ databases">
        <authorList>
            <person name="Li T."/>
            <person name="Hu X."/>
            <person name="Zhang T."/>
            <person name="Song X."/>
            <person name="Zhang H."/>
            <person name="Dai N."/>
            <person name="Sheng W."/>
            <person name="Hou X."/>
            <person name="Wei L."/>
        </authorList>
    </citation>
    <scope>NUCLEOTIDE SEQUENCE</scope>
    <source>
        <strain evidence="2">KEN1</strain>
        <tissue evidence="2">Leaf</tissue>
    </source>
</reference>
<feature type="domain" description="F-box/LRR-repeat protein 15/At3g58940/PEG3-like LRR" evidence="1">
    <location>
        <begin position="12"/>
        <end position="148"/>
    </location>
</feature>
<evidence type="ECO:0000313" key="2">
    <source>
        <dbReference type="EMBL" id="KAL0427051.1"/>
    </source>
</evidence>
<protein>
    <recommendedName>
        <fullName evidence="1">F-box/LRR-repeat protein 15/At3g58940/PEG3-like LRR domain-containing protein</fullName>
    </recommendedName>
</protein>
<dbReference type="InterPro" id="IPR055411">
    <property type="entry name" value="LRR_FXL15/At3g58940/PEG3-like"/>
</dbReference>
<dbReference type="AlphaFoldDB" id="A0AAW2VFF5"/>
<name>A0AAW2VFF5_9LAMI</name>
<organism evidence="2">
    <name type="scientific">Sesamum latifolium</name>
    <dbReference type="NCBI Taxonomy" id="2727402"/>
    <lineage>
        <taxon>Eukaryota</taxon>
        <taxon>Viridiplantae</taxon>
        <taxon>Streptophyta</taxon>
        <taxon>Embryophyta</taxon>
        <taxon>Tracheophyta</taxon>
        <taxon>Spermatophyta</taxon>
        <taxon>Magnoliopsida</taxon>
        <taxon>eudicotyledons</taxon>
        <taxon>Gunneridae</taxon>
        <taxon>Pentapetalae</taxon>
        <taxon>asterids</taxon>
        <taxon>lamiids</taxon>
        <taxon>Lamiales</taxon>
        <taxon>Pedaliaceae</taxon>
        <taxon>Sesamum</taxon>
    </lineage>
</organism>
<dbReference type="SUPFAM" id="SSF52047">
    <property type="entry name" value="RNI-like"/>
    <property type="match status" value="1"/>
</dbReference>
<dbReference type="EMBL" id="JACGWN010000010">
    <property type="protein sequence ID" value="KAL0427051.1"/>
    <property type="molecule type" value="Genomic_DNA"/>
</dbReference>
<dbReference type="PANTHER" id="PTHR31900:SF30">
    <property type="entry name" value="SUPERFAMILY PROTEIN, PUTATIVE-RELATED"/>
    <property type="match status" value="1"/>
</dbReference>
<accession>A0AAW2VFF5</accession>
<gene>
    <name evidence="2" type="ORF">Slati_2879900</name>
</gene>
<dbReference type="PANTHER" id="PTHR31900">
    <property type="entry name" value="F-BOX/RNI SUPERFAMILY PROTEIN-RELATED"/>
    <property type="match status" value="1"/>
</dbReference>